<name>A0A3D9L3N0_MARFU</name>
<evidence type="ECO:0000313" key="3">
    <source>
        <dbReference type="Proteomes" id="UP000256779"/>
    </source>
</evidence>
<gene>
    <name evidence="2" type="ORF">C7460_11134</name>
</gene>
<dbReference type="RefSeq" id="WP_147302938.1">
    <property type="nucleotide sequence ID" value="NZ_QREG01000011.1"/>
</dbReference>
<dbReference type="AlphaFoldDB" id="A0A3D9L3N0"/>
<keyword evidence="3" id="KW-1185">Reference proteome</keyword>
<protein>
    <submittedName>
        <fullName evidence="2">Uncharacterized protein</fullName>
    </submittedName>
</protein>
<dbReference type="PROSITE" id="PS51257">
    <property type="entry name" value="PROKAR_LIPOPROTEIN"/>
    <property type="match status" value="1"/>
</dbReference>
<sequence length="80" mass="9071">MSQRIQLGVTSLAILLTLTACESPKTKKLEQELTNAQVTIDSLTIELDKAKKQIQEWKSLAEFQNALRLKSKDSVADRRR</sequence>
<accession>A0A3D9L3N0</accession>
<dbReference type="EMBL" id="QREG01000011">
    <property type="protein sequence ID" value="RED97893.1"/>
    <property type="molecule type" value="Genomic_DNA"/>
</dbReference>
<feature type="coiled-coil region" evidence="1">
    <location>
        <begin position="26"/>
        <end position="67"/>
    </location>
</feature>
<organism evidence="2 3">
    <name type="scientific">Marinoscillum furvescens DSM 4134</name>
    <dbReference type="NCBI Taxonomy" id="1122208"/>
    <lineage>
        <taxon>Bacteria</taxon>
        <taxon>Pseudomonadati</taxon>
        <taxon>Bacteroidota</taxon>
        <taxon>Cytophagia</taxon>
        <taxon>Cytophagales</taxon>
        <taxon>Reichenbachiellaceae</taxon>
        <taxon>Marinoscillum</taxon>
    </lineage>
</organism>
<evidence type="ECO:0000256" key="1">
    <source>
        <dbReference type="SAM" id="Coils"/>
    </source>
</evidence>
<reference evidence="2 3" key="1">
    <citation type="submission" date="2018-07" db="EMBL/GenBank/DDBJ databases">
        <title>Genomic Encyclopedia of Type Strains, Phase IV (KMG-IV): sequencing the most valuable type-strain genomes for metagenomic binning, comparative biology and taxonomic classification.</title>
        <authorList>
            <person name="Goeker M."/>
        </authorList>
    </citation>
    <scope>NUCLEOTIDE SEQUENCE [LARGE SCALE GENOMIC DNA]</scope>
    <source>
        <strain evidence="2 3">DSM 4134</strain>
    </source>
</reference>
<comment type="caution">
    <text evidence="2">The sequence shown here is derived from an EMBL/GenBank/DDBJ whole genome shotgun (WGS) entry which is preliminary data.</text>
</comment>
<dbReference type="Proteomes" id="UP000256779">
    <property type="component" value="Unassembled WGS sequence"/>
</dbReference>
<keyword evidence="1" id="KW-0175">Coiled coil</keyword>
<evidence type="ECO:0000313" key="2">
    <source>
        <dbReference type="EMBL" id="RED97893.1"/>
    </source>
</evidence>
<proteinExistence type="predicted"/>